<evidence type="ECO:0000256" key="2">
    <source>
        <dbReference type="SAM" id="Phobius"/>
    </source>
</evidence>
<feature type="compositionally biased region" description="Low complexity" evidence="1">
    <location>
        <begin position="1"/>
        <end position="37"/>
    </location>
</feature>
<keyword evidence="4" id="KW-1185">Reference proteome</keyword>
<keyword evidence="2" id="KW-0812">Transmembrane</keyword>
<keyword evidence="2" id="KW-0472">Membrane</keyword>
<gene>
    <name evidence="3" type="ORF">C9374_002705</name>
</gene>
<evidence type="ECO:0000256" key="1">
    <source>
        <dbReference type="SAM" id="MobiDB-lite"/>
    </source>
</evidence>
<organism evidence="3 4">
    <name type="scientific">Naegleria lovaniensis</name>
    <name type="common">Amoeba</name>
    <dbReference type="NCBI Taxonomy" id="51637"/>
    <lineage>
        <taxon>Eukaryota</taxon>
        <taxon>Discoba</taxon>
        <taxon>Heterolobosea</taxon>
        <taxon>Tetramitia</taxon>
        <taxon>Eutetramitia</taxon>
        <taxon>Vahlkampfiidae</taxon>
        <taxon>Naegleria</taxon>
    </lineage>
</organism>
<dbReference type="GeneID" id="68095160"/>
<feature type="region of interest" description="Disordered" evidence="1">
    <location>
        <begin position="1"/>
        <end position="51"/>
    </location>
</feature>
<evidence type="ECO:0000313" key="4">
    <source>
        <dbReference type="Proteomes" id="UP000816034"/>
    </source>
</evidence>
<dbReference type="Proteomes" id="UP000816034">
    <property type="component" value="Unassembled WGS sequence"/>
</dbReference>
<reference evidence="3 4" key="1">
    <citation type="journal article" date="2018" name="BMC Genomics">
        <title>The genome of Naegleria lovaniensis, the basis for a comparative approach to unravel pathogenicity factors of the human pathogenic amoeba N. fowleri.</title>
        <authorList>
            <person name="Liechti N."/>
            <person name="Schurch N."/>
            <person name="Bruggmann R."/>
            <person name="Wittwer M."/>
        </authorList>
    </citation>
    <scope>NUCLEOTIDE SEQUENCE [LARGE SCALE GENOMIC DNA]</scope>
    <source>
        <strain evidence="3 4">ATCC 30569</strain>
    </source>
</reference>
<feature type="transmembrane region" description="Helical" evidence="2">
    <location>
        <begin position="128"/>
        <end position="155"/>
    </location>
</feature>
<proteinExistence type="predicted"/>
<keyword evidence="2" id="KW-1133">Transmembrane helix</keyword>
<feature type="transmembrane region" description="Helical" evidence="2">
    <location>
        <begin position="86"/>
        <end position="108"/>
    </location>
</feature>
<dbReference type="RefSeq" id="XP_044550251.1">
    <property type="nucleotide sequence ID" value="XM_044692152.1"/>
</dbReference>
<accession>A0AA88KLW7</accession>
<protein>
    <submittedName>
        <fullName evidence="3">Uncharacterized protein</fullName>
    </submittedName>
</protein>
<dbReference type="AlphaFoldDB" id="A0AA88KLW7"/>
<comment type="caution">
    <text evidence="3">The sequence shown here is derived from an EMBL/GenBank/DDBJ whole genome shotgun (WGS) entry which is preliminary data.</text>
</comment>
<evidence type="ECO:0000313" key="3">
    <source>
        <dbReference type="EMBL" id="KAG2386259.1"/>
    </source>
</evidence>
<sequence>MMTSTNTTTTTPPHAHSPHNNNNNNNTNNTNNTNNNNIEETPPQFLHSQNSSTYLGHDLTTNHNNNNNNNTNGPHLIHRIEKTKKWLYRSMIVCILVYLLQSTSQLIFTEIFIACHSNDQTYGSGVLILYNSYIIVIGFINSLSDFTPFLMCYIFHKSNEIVKDIVKDHYMSGGAGAGFGHYDFTTMTESSYNVLTGDVLNSQQILTDDATSLRNGEETEDDELPIHHPFMQQQQQQHSMVVHALPHGTTMLYGSNDHHHAVSTTNHHQFLYYFQDQNYFLNNNNHNTTL</sequence>
<name>A0AA88KLW7_NAELO</name>
<dbReference type="EMBL" id="PYSW02000016">
    <property type="protein sequence ID" value="KAG2386259.1"/>
    <property type="molecule type" value="Genomic_DNA"/>
</dbReference>